<evidence type="ECO:0000313" key="15">
    <source>
        <dbReference type="EMBL" id="ANE49634.1"/>
    </source>
</evidence>
<dbReference type="PANTHER" id="PTHR46025:SF3">
    <property type="entry name" value="XYLOSYLTRANSFERASE OXT"/>
    <property type="match status" value="1"/>
</dbReference>
<protein>
    <recommendedName>
        <fullName evidence="14">Peptide O-xylosyltransferase</fullName>
    </recommendedName>
</protein>
<keyword evidence="6" id="KW-0479">Metal-binding</keyword>
<dbReference type="KEGG" id="fla:SY85_03050"/>
<dbReference type="GO" id="GO:0030158">
    <property type="term" value="F:protein xylosyltransferase activity"/>
    <property type="evidence" value="ECO:0007669"/>
    <property type="project" value="InterPro"/>
</dbReference>
<sequence length="310" mass="36216">MNINYIILAHKEPGQLCRLVEKLSTENTFFYIHVDRSQDITPFKDVLKDKSNVFFLSKKNRIASTWGSPGLVKATLQAMRDIIKDNRSGYVILLSGQCYPIKSNQNIAEFLEKHNGCNFIEGFELPDYRWPNSSIRMQFYTFFLSSEKGDFITTPSFFDLSVQKILSVGTIKKYLKIFLNAPLKTKVLFSKRRFPKELKPYGGMQWWALPIETIKFIIKYVDENPAYSKYHAFTLFSDEIFFQTLVHNYCTKVKNSIMFSSWSGIDVSSSPTTITTDHFEELKQRKEIFARKFDFEKDQKVLDMIDQYTA</sequence>
<evidence type="ECO:0000256" key="8">
    <source>
        <dbReference type="ARBA" id="ARBA00022968"/>
    </source>
</evidence>
<dbReference type="PANTHER" id="PTHR46025">
    <property type="entry name" value="XYLOSYLTRANSFERASE OXT"/>
    <property type="match status" value="1"/>
</dbReference>
<keyword evidence="4" id="KW-0808">Transferase</keyword>
<dbReference type="GO" id="GO:0046872">
    <property type="term" value="F:metal ion binding"/>
    <property type="evidence" value="ECO:0007669"/>
    <property type="project" value="UniProtKB-KW"/>
</dbReference>
<dbReference type="EMBL" id="CP011390">
    <property type="protein sequence ID" value="ANE49634.1"/>
    <property type="molecule type" value="Genomic_DNA"/>
</dbReference>
<dbReference type="GO" id="GO:0016020">
    <property type="term" value="C:membrane"/>
    <property type="evidence" value="ECO:0007669"/>
    <property type="project" value="InterPro"/>
</dbReference>
<proteinExistence type="predicted"/>
<dbReference type="RefSeq" id="WP_066401754.1">
    <property type="nucleotide sequence ID" value="NZ_CP011390.1"/>
</dbReference>
<evidence type="ECO:0000256" key="11">
    <source>
        <dbReference type="ARBA" id="ARBA00023136"/>
    </source>
</evidence>
<keyword evidence="16" id="KW-1185">Reference proteome</keyword>
<keyword evidence="5" id="KW-0812">Transmembrane</keyword>
<evidence type="ECO:0000256" key="5">
    <source>
        <dbReference type="ARBA" id="ARBA00022692"/>
    </source>
</evidence>
<reference evidence="15 16" key="2">
    <citation type="journal article" date="2016" name="Int. J. Syst. Evol. Microbiol.">
        <title>Flavisolibacter tropicus sp. nov., isolated from tropical soil.</title>
        <authorList>
            <person name="Lee J.J."/>
            <person name="Kang M.S."/>
            <person name="Kim G.S."/>
            <person name="Lee C.S."/>
            <person name="Lim S."/>
            <person name="Lee J."/>
            <person name="Roh S.H."/>
            <person name="Kang H."/>
            <person name="Ha J.M."/>
            <person name="Bae S."/>
            <person name="Jung H.Y."/>
            <person name="Kim M.K."/>
        </authorList>
    </citation>
    <scope>NUCLEOTIDE SEQUENCE [LARGE SCALE GENOMIC DNA]</scope>
    <source>
        <strain evidence="15 16">LCS9</strain>
    </source>
</reference>
<gene>
    <name evidence="15" type="ORF">SY85_03050</name>
</gene>
<evidence type="ECO:0000256" key="7">
    <source>
        <dbReference type="ARBA" id="ARBA00022824"/>
    </source>
</evidence>
<evidence type="ECO:0000256" key="2">
    <source>
        <dbReference type="ARBA" id="ARBA00004648"/>
    </source>
</evidence>
<evidence type="ECO:0000256" key="10">
    <source>
        <dbReference type="ARBA" id="ARBA00023034"/>
    </source>
</evidence>
<dbReference type="InterPro" id="IPR043538">
    <property type="entry name" value="XYLT"/>
</dbReference>
<keyword evidence="3" id="KW-0328">Glycosyltransferase</keyword>
<evidence type="ECO:0000256" key="14">
    <source>
        <dbReference type="ARBA" id="ARBA00042865"/>
    </source>
</evidence>
<organism evidence="15 16">
    <name type="scientific">Flavisolibacter tropicus</name>
    <dbReference type="NCBI Taxonomy" id="1492898"/>
    <lineage>
        <taxon>Bacteria</taxon>
        <taxon>Pseudomonadati</taxon>
        <taxon>Bacteroidota</taxon>
        <taxon>Chitinophagia</taxon>
        <taxon>Chitinophagales</taxon>
        <taxon>Chitinophagaceae</taxon>
        <taxon>Flavisolibacter</taxon>
    </lineage>
</organism>
<keyword evidence="9" id="KW-1133">Transmembrane helix</keyword>
<keyword evidence="10" id="KW-0333">Golgi apparatus</keyword>
<keyword evidence="11" id="KW-0472">Membrane</keyword>
<evidence type="ECO:0000256" key="3">
    <source>
        <dbReference type="ARBA" id="ARBA00022676"/>
    </source>
</evidence>
<keyword evidence="8" id="KW-0735">Signal-anchor</keyword>
<keyword evidence="13" id="KW-0325">Glycoprotein</keyword>
<dbReference type="GO" id="GO:0015012">
    <property type="term" value="P:heparan sulfate proteoglycan biosynthetic process"/>
    <property type="evidence" value="ECO:0007669"/>
    <property type="project" value="TreeGrafter"/>
</dbReference>
<name>A0A172TRY0_9BACT</name>
<keyword evidence="12" id="KW-1015">Disulfide bond</keyword>
<accession>A0A172TRY0</accession>
<evidence type="ECO:0000256" key="13">
    <source>
        <dbReference type="ARBA" id="ARBA00023180"/>
    </source>
</evidence>
<dbReference type="Proteomes" id="UP000077177">
    <property type="component" value="Chromosome"/>
</dbReference>
<evidence type="ECO:0000256" key="9">
    <source>
        <dbReference type="ARBA" id="ARBA00022989"/>
    </source>
</evidence>
<evidence type="ECO:0000313" key="16">
    <source>
        <dbReference type="Proteomes" id="UP000077177"/>
    </source>
</evidence>
<reference evidence="16" key="1">
    <citation type="submission" date="2015-01" db="EMBL/GenBank/DDBJ databases">
        <title>Flavisolibacter sp./LCS9/ whole genome sequencing.</title>
        <authorList>
            <person name="Kim M.K."/>
            <person name="Srinivasan S."/>
            <person name="Lee J.-J."/>
        </authorList>
    </citation>
    <scope>NUCLEOTIDE SEQUENCE [LARGE SCALE GENOMIC DNA]</scope>
    <source>
        <strain evidence="16">LCS9</strain>
    </source>
</reference>
<dbReference type="GO" id="GO:0050650">
    <property type="term" value="P:chondroitin sulfate proteoglycan biosynthetic process"/>
    <property type="evidence" value="ECO:0007669"/>
    <property type="project" value="TreeGrafter"/>
</dbReference>
<dbReference type="OrthoDB" id="7943907at2"/>
<dbReference type="AlphaFoldDB" id="A0A172TRY0"/>
<evidence type="ECO:0000256" key="6">
    <source>
        <dbReference type="ARBA" id="ARBA00022723"/>
    </source>
</evidence>
<evidence type="ECO:0000256" key="4">
    <source>
        <dbReference type="ARBA" id="ARBA00022679"/>
    </source>
</evidence>
<evidence type="ECO:0000256" key="12">
    <source>
        <dbReference type="ARBA" id="ARBA00023157"/>
    </source>
</evidence>
<keyword evidence="7" id="KW-0256">Endoplasmic reticulum</keyword>
<dbReference type="InterPro" id="IPR003406">
    <property type="entry name" value="Glyco_trans_14"/>
</dbReference>
<dbReference type="Pfam" id="PF02485">
    <property type="entry name" value="Branch"/>
    <property type="match status" value="1"/>
</dbReference>
<comment type="subcellular location">
    <subcellularLocation>
        <location evidence="2">Endoplasmic reticulum membrane</location>
        <topology evidence="2">Single-pass type II membrane protein</topology>
    </subcellularLocation>
    <subcellularLocation>
        <location evidence="1">Golgi apparatus membrane</location>
        <topology evidence="1">Single-pass type II membrane protein</topology>
    </subcellularLocation>
</comment>
<evidence type="ECO:0000256" key="1">
    <source>
        <dbReference type="ARBA" id="ARBA00004323"/>
    </source>
</evidence>